<proteinExistence type="predicted"/>
<name>A0A8S1MND1_PARPR</name>
<sequence length="315" mass="38028">MNTYFYWLILIQAIVIIIRFNLTTLENFNQTIKNDENNQDVTINIISDIYKTIFQGQNYCYIFIYPLMLMLKQLNKEKNFLRKIAFLFYWIQYPFLEVFIYQVSLIIKQYYPELIMSINICFALFILNLTFVIINQQFLRIKIQNKRKALYILFLLLVIHLLYNIITVNNHNWIPYLIINAYIQMYFIHIDSNLFQNNKYNEQQKPLINILFERIPFFNREEQINQFFVIKKDKALLIFIILPFIIYFTETLKSINVLIIITAIIIQFILFISLDTSLVSTSSKFELKDQWLAADLFILDLLLPFRNIVMFLLLD</sequence>
<comment type="caution">
    <text evidence="2">The sequence shown here is derived from an EMBL/GenBank/DDBJ whole genome shotgun (WGS) entry which is preliminary data.</text>
</comment>
<protein>
    <submittedName>
        <fullName evidence="2">Uncharacterized protein</fullName>
    </submittedName>
</protein>
<evidence type="ECO:0000313" key="2">
    <source>
        <dbReference type="EMBL" id="CAD8080842.1"/>
    </source>
</evidence>
<feature type="transmembrane region" description="Helical" evidence="1">
    <location>
        <begin position="235"/>
        <end position="252"/>
    </location>
</feature>
<feature type="transmembrane region" description="Helical" evidence="1">
    <location>
        <begin position="291"/>
        <end position="314"/>
    </location>
</feature>
<keyword evidence="3" id="KW-1185">Reference proteome</keyword>
<feature type="transmembrane region" description="Helical" evidence="1">
    <location>
        <begin position="114"/>
        <end position="134"/>
    </location>
</feature>
<feature type="transmembrane region" description="Helical" evidence="1">
    <location>
        <begin position="6"/>
        <end position="22"/>
    </location>
</feature>
<feature type="transmembrane region" description="Helical" evidence="1">
    <location>
        <begin position="80"/>
        <end position="102"/>
    </location>
</feature>
<feature type="transmembrane region" description="Helical" evidence="1">
    <location>
        <begin position="149"/>
        <end position="167"/>
    </location>
</feature>
<reference evidence="2" key="1">
    <citation type="submission" date="2021-01" db="EMBL/GenBank/DDBJ databases">
        <authorList>
            <consortium name="Genoscope - CEA"/>
            <person name="William W."/>
        </authorList>
    </citation>
    <scope>NUCLEOTIDE SEQUENCE</scope>
</reference>
<keyword evidence="1" id="KW-0812">Transmembrane</keyword>
<keyword evidence="1" id="KW-0472">Membrane</keyword>
<dbReference type="EMBL" id="CAJJDM010000066">
    <property type="protein sequence ID" value="CAD8080842.1"/>
    <property type="molecule type" value="Genomic_DNA"/>
</dbReference>
<feature type="transmembrane region" description="Helical" evidence="1">
    <location>
        <begin position="258"/>
        <end position="279"/>
    </location>
</feature>
<evidence type="ECO:0000313" key="3">
    <source>
        <dbReference type="Proteomes" id="UP000688137"/>
    </source>
</evidence>
<dbReference type="OMA" id="HNWIPYL"/>
<dbReference type="AlphaFoldDB" id="A0A8S1MND1"/>
<dbReference type="Proteomes" id="UP000688137">
    <property type="component" value="Unassembled WGS sequence"/>
</dbReference>
<evidence type="ECO:0000256" key="1">
    <source>
        <dbReference type="SAM" id="Phobius"/>
    </source>
</evidence>
<accession>A0A8S1MND1</accession>
<keyword evidence="1" id="KW-1133">Transmembrane helix</keyword>
<organism evidence="2 3">
    <name type="scientific">Paramecium primaurelia</name>
    <dbReference type="NCBI Taxonomy" id="5886"/>
    <lineage>
        <taxon>Eukaryota</taxon>
        <taxon>Sar</taxon>
        <taxon>Alveolata</taxon>
        <taxon>Ciliophora</taxon>
        <taxon>Intramacronucleata</taxon>
        <taxon>Oligohymenophorea</taxon>
        <taxon>Peniculida</taxon>
        <taxon>Parameciidae</taxon>
        <taxon>Paramecium</taxon>
    </lineage>
</organism>
<feature type="transmembrane region" description="Helical" evidence="1">
    <location>
        <begin position="173"/>
        <end position="190"/>
    </location>
</feature>
<gene>
    <name evidence="2" type="ORF">PPRIM_AZ9-3.1.T0640192</name>
</gene>